<name>A0AA36NMA2_9DINO</name>
<feature type="domain" description="EF-hand" evidence="6">
    <location>
        <begin position="62"/>
        <end position="97"/>
    </location>
</feature>
<comment type="caution">
    <text evidence="7">The sequence shown here is derived from an EMBL/GenBank/DDBJ whole genome shotgun (WGS) entry which is preliminary data.</text>
</comment>
<dbReference type="AlphaFoldDB" id="A0AA36NMA2"/>
<proteinExistence type="inferred from homology"/>
<reference evidence="7" key="1">
    <citation type="submission" date="2023-08" db="EMBL/GenBank/DDBJ databases">
        <authorList>
            <person name="Chen Y."/>
            <person name="Shah S."/>
            <person name="Dougan E. K."/>
            <person name="Thang M."/>
            <person name="Chan C."/>
        </authorList>
    </citation>
    <scope>NUCLEOTIDE SEQUENCE</scope>
</reference>
<evidence type="ECO:0000313" key="7">
    <source>
        <dbReference type="EMBL" id="CAJ1409028.1"/>
    </source>
</evidence>
<evidence type="ECO:0000256" key="5">
    <source>
        <dbReference type="ARBA" id="ARBA00023212"/>
    </source>
</evidence>
<dbReference type="PROSITE" id="PS00018">
    <property type="entry name" value="EF_HAND_1"/>
    <property type="match status" value="2"/>
</dbReference>
<dbReference type="GO" id="GO:0005509">
    <property type="term" value="F:calcium ion binding"/>
    <property type="evidence" value="ECO:0007669"/>
    <property type="project" value="InterPro"/>
</dbReference>
<dbReference type="SUPFAM" id="SSF47473">
    <property type="entry name" value="EF-hand"/>
    <property type="match status" value="1"/>
</dbReference>
<evidence type="ECO:0000313" key="8">
    <source>
        <dbReference type="Proteomes" id="UP001178507"/>
    </source>
</evidence>
<keyword evidence="8" id="KW-1185">Reference proteome</keyword>
<dbReference type="PROSITE" id="PS50222">
    <property type="entry name" value="EF_HAND_2"/>
    <property type="match status" value="3"/>
</dbReference>
<keyword evidence="3" id="KW-0677">Repeat</keyword>
<dbReference type="InterPro" id="IPR011992">
    <property type="entry name" value="EF-hand-dom_pair"/>
</dbReference>
<evidence type="ECO:0000256" key="2">
    <source>
        <dbReference type="ARBA" id="ARBA00005253"/>
    </source>
</evidence>
<dbReference type="SMART" id="SM00054">
    <property type="entry name" value="EFh"/>
    <property type="match status" value="3"/>
</dbReference>
<dbReference type="InterPro" id="IPR050230">
    <property type="entry name" value="CALM/Myosin/TropC-like"/>
</dbReference>
<evidence type="ECO:0000259" key="6">
    <source>
        <dbReference type="PROSITE" id="PS50222"/>
    </source>
</evidence>
<dbReference type="CDD" id="cd00051">
    <property type="entry name" value="EFh"/>
    <property type="match status" value="1"/>
</dbReference>
<comment type="similarity">
    <text evidence="2">Belongs to the centrin family.</text>
</comment>
<gene>
    <name evidence="7" type="ORF">EVOR1521_LOCUS30230</name>
</gene>
<protein>
    <recommendedName>
        <fullName evidence="6">EF-hand domain-containing protein</fullName>
    </recommendedName>
</protein>
<organism evidence="7 8">
    <name type="scientific">Effrenium voratum</name>
    <dbReference type="NCBI Taxonomy" id="2562239"/>
    <lineage>
        <taxon>Eukaryota</taxon>
        <taxon>Sar</taxon>
        <taxon>Alveolata</taxon>
        <taxon>Dinophyceae</taxon>
        <taxon>Suessiales</taxon>
        <taxon>Symbiodiniaceae</taxon>
        <taxon>Effrenium</taxon>
    </lineage>
</organism>
<dbReference type="EMBL" id="CAUJNA010003748">
    <property type="protein sequence ID" value="CAJ1409028.1"/>
    <property type="molecule type" value="Genomic_DNA"/>
</dbReference>
<dbReference type="PANTHER" id="PTHR23048">
    <property type="entry name" value="MYOSIN LIGHT CHAIN 1, 3"/>
    <property type="match status" value="1"/>
</dbReference>
<feature type="domain" description="EF-hand" evidence="6">
    <location>
        <begin position="25"/>
        <end position="60"/>
    </location>
</feature>
<dbReference type="Pfam" id="PF13833">
    <property type="entry name" value="EF-hand_8"/>
    <property type="match status" value="1"/>
</dbReference>
<sequence>MTEEVKQFLHRFNTSGKKQRELTEEQKQELKEVFDLYDIDGSASIDNSELKGLMHMLGFSTTSREELVAMMMAVDKDGSGEIELDEFLQMMAPKVLGREPSAIIRKAYPLFTEPESGLITWHSLRALADDLGLVFSDHELQEMIDDADESGDGLLQEDEFLNVMRRAKLF</sequence>
<evidence type="ECO:0000256" key="3">
    <source>
        <dbReference type="ARBA" id="ARBA00022737"/>
    </source>
</evidence>
<comment type="subcellular location">
    <subcellularLocation>
        <location evidence="1">Cytoplasm</location>
        <location evidence="1">Cytoskeleton</location>
    </subcellularLocation>
</comment>
<keyword evidence="4" id="KW-0106">Calcium</keyword>
<keyword evidence="5" id="KW-0963">Cytoplasm</keyword>
<dbReference type="Gene3D" id="1.10.238.10">
    <property type="entry name" value="EF-hand"/>
    <property type="match status" value="2"/>
</dbReference>
<evidence type="ECO:0000256" key="1">
    <source>
        <dbReference type="ARBA" id="ARBA00004245"/>
    </source>
</evidence>
<dbReference type="Pfam" id="PF13499">
    <property type="entry name" value="EF-hand_7"/>
    <property type="match status" value="1"/>
</dbReference>
<feature type="domain" description="EF-hand" evidence="6">
    <location>
        <begin position="135"/>
        <end position="170"/>
    </location>
</feature>
<dbReference type="Proteomes" id="UP001178507">
    <property type="component" value="Unassembled WGS sequence"/>
</dbReference>
<dbReference type="FunFam" id="1.10.238.10:FF:000178">
    <property type="entry name" value="Calmodulin-2 A"/>
    <property type="match status" value="1"/>
</dbReference>
<evidence type="ECO:0000256" key="4">
    <source>
        <dbReference type="ARBA" id="ARBA00022837"/>
    </source>
</evidence>
<keyword evidence="5" id="KW-0206">Cytoskeleton</keyword>
<accession>A0AA36NMA2</accession>
<dbReference type="PANTHER" id="PTHR23048:SF59">
    <property type="entry name" value="EF-HAND SUPERFAMILY PROTEIN"/>
    <property type="match status" value="1"/>
</dbReference>
<dbReference type="InterPro" id="IPR018247">
    <property type="entry name" value="EF_Hand_1_Ca_BS"/>
</dbReference>
<dbReference type="InterPro" id="IPR002048">
    <property type="entry name" value="EF_hand_dom"/>
</dbReference>
<dbReference type="GO" id="GO:0016460">
    <property type="term" value="C:myosin II complex"/>
    <property type="evidence" value="ECO:0007669"/>
    <property type="project" value="TreeGrafter"/>
</dbReference>